<dbReference type="OrthoDB" id="2150942at2759"/>
<dbReference type="InterPro" id="IPR036514">
    <property type="entry name" value="SGNH_hydro_sf"/>
</dbReference>
<evidence type="ECO:0000313" key="1">
    <source>
        <dbReference type="EMBL" id="KAH7116193.1"/>
    </source>
</evidence>
<comment type="caution">
    <text evidence="1">The sequence shown here is derived from an EMBL/GenBank/DDBJ whole genome shotgun (WGS) entry which is preliminary data.</text>
</comment>
<dbReference type="EMBL" id="JAGMWT010000015">
    <property type="protein sequence ID" value="KAH7116193.1"/>
    <property type="molecule type" value="Genomic_DNA"/>
</dbReference>
<accession>A0A9P9IC78</accession>
<reference evidence="1" key="1">
    <citation type="journal article" date="2021" name="Nat. Commun.">
        <title>Genetic determinants of endophytism in the Arabidopsis root mycobiome.</title>
        <authorList>
            <person name="Mesny F."/>
            <person name="Miyauchi S."/>
            <person name="Thiergart T."/>
            <person name="Pickel B."/>
            <person name="Atanasova L."/>
            <person name="Karlsson M."/>
            <person name="Huettel B."/>
            <person name="Barry K.W."/>
            <person name="Haridas S."/>
            <person name="Chen C."/>
            <person name="Bauer D."/>
            <person name="Andreopoulos W."/>
            <person name="Pangilinan J."/>
            <person name="LaButti K."/>
            <person name="Riley R."/>
            <person name="Lipzen A."/>
            <person name="Clum A."/>
            <person name="Drula E."/>
            <person name="Henrissat B."/>
            <person name="Kohler A."/>
            <person name="Grigoriev I.V."/>
            <person name="Martin F.M."/>
            <person name="Hacquard S."/>
        </authorList>
    </citation>
    <scope>NUCLEOTIDE SEQUENCE</scope>
    <source>
        <strain evidence="1">MPI-CAGE-CH-0243</strain>
    </source>
</reference>
<gene>
    <name evidence="1" type="ORF">B0J11DRAFT_561608</name>
</gene>
<dbReference type="AlphaFoldDB" id="A0A9P9IC78"/>
<organism evidence="1 2">
    <name type="scientific">Dendryphion nanum</name>
    <dbReference type="NCBI Taxonomy" id="256645"/>
    <lineage>
        <taxon>Eukaryota</taxon>
        <taxon>Fungi</taxon>
        <taxon>Dikarya</taxon>
        <taxon>Ascomycota</taxon>
        <taxon>Pezizomycotina</taxon>
        <taxon>Dothideomycetes</taxon>
        <taxon>Pleosporomycetidae</taxon>
        <taxon>Pleosporales</taxon>
        <taxon>Torulaceae</taxon>
        <taxon>Dendryphion</taxon>
    </lineage>
</organism>
<proteinExistence type="predicted"/>
<evidence type="ECO:0000313" key="2">
    <source>
        <dbReference type="Proteomes" id="UP000700596"/>
    </source>
</evidence>
<keyword evidence="2" id="KW-1185">Reference proteome</keyword>
<dbReference type="SUPFAM" id="SSF52266">
    <property type="entry name" value="SGNH hydrolase"/>
    <property type="match status" value="1"/>
</dbReference>
<dbReference type="Proteomes" id="UP000700596">
    <property type="component" value="Unassembled WGS sequence"/>
</dbReference>
<name>A0A9P9IC78_9PLEO</name>
<protein>
    <submittedName>
        <fullName evidence="1">Uncharacterized protein</fullName>
    </submittedName>
</protein>
<sequence>MASLPPTEKINTSKFYFEWSGHPISDLTKFHTITQTTRPSKPTIWLAGDSSLDNKYWVPSSGPGGDPLPVAVPEIYNVTLEKPTPKPDVSFWLNHLLGPRATCINTSVEESMLRQRDSDLNAHDTFIKDHIQKQDVLIVSVGANDVAMRPTLATILHMLRLAWFTSRANIDNGTAWSLPYFKHLFGTKLQSYIEKIVATTKPRAVIVCMIYFPLEAGLGQSGWADMNLRALGYSRDPGKLQAAIRKMYEIATVGMVVEGTKVLPCPLFEVLDPRVKEEYVARVEPSVEGGRKMAESFVEILEREGVL</sequence>
<dbReference type="Gene3D" id="3.40.50.1110">
    <property type="entry name" value="SGNH hydrolase"/>
    <property type="match status" value="1"/>
</dbReference>